<accession>A0A6J5N0N9</accession>
<keyword evidence="1" id="KW-0175">Coiled coil</keyword>
<gene>
    <name evidence="2" type="ORF">UFOVP616_48</name>
</gene>
<proteinExistence type="predicted"/>
<reference evidence="2" key="1">
    <citation type="submission" date="2020-04" db="EMBL/GenBank/DDBJ databases">
        <authorList>
            <person name="Chiriac C."/>
            <person name="Salcher M."/>
            <person name="Ghai R."/>
            <person name="Kavagutti S V."/>
        </authorList>
    </citation>
    <scope>NUCLEOTIDE SEQUENCE</scope>
</reference>
<protein>
    <submittedName>
        <fullName evidence="2">Uncharacterized protein</fullName>
    </submittedName>
</protein>
<evidence type="ECO:0000256" key="1">
    <source>
        <dbReference type="SAM" id="Coils"/>
    </source>
</evidence>
<name>A0A6J5N0N9_9CAUD</name>
<dbReference type="EMBL" id="LR796590">
    <property type="protein sequence ID" value="CAB4153145.1"/>
    <property type="molecule type" value="Genomic_DNA"/>
</dbReference>
<evidence type="ECO:0000313" key="2">
    <source>
        <dbReference type="EMBL" id="CAB4153145.1"/>
    </source>
</evidence>
<organism evidence="2">
    <name type="scientific">uncultured Caudovirales phage</name>
    <dbReference type="NCBI Taxonomy" id="2100421"/>
    <lineage>
        <taxon>Viruses</taxon>
        <taxon>Duplodnaviria</taxon>
        <taxon>Heunggongvirae</taxon>
        <taxon>Uroviricota</taxon>
        <taxon>Caudoviricetes</taxon>
        <taxon>Peduoviridae</taxon>
        <taxon>Maltschvirus</taxon>
        <taxon>Maltschvirus maltsch</taxon>
    </lineage>
</organism>
<sequence length="108" mass="12663">MSTETETRMDLIQRCRELERRFVRLTVEGTNCSIGINWARQWADAMLDTRGPVAIYSNWIEQQEQRANRMELKGQRCDHDYAYTNGIGMGCVVYRCIRCGDEYEKDVS</sequence>
<feature type="coiled-coil region" evidence="1">
    <location>
        <begin position="1"/>
        <end position="28"/>
    </location>
</feature>